<sequence>MSESKLRSPSVAVTQEEYKQLTEKLSPKPTVLKNALSAFVVGGIICSFGQMIVNFYMNYLGLAKTAAQTAGTATLIMIGAILTGLGVYDTIVKYGGAGGIIPVTGFSNSMVSPALEYKREGYVFGVGGKLFTIAGPVLVYGITSSIIVGLIYLLIR</sequence>
<protein>
    <submittedName>
        <fullName evidence="2">Stage V sporulation protein AC</fullName>
    </submittedName>
</protein>
<dbReference type="NCBIfam" id="TIGR02838">
    <property type="entry name" value="spore_V_AC"/>
    <property type="match status" value="1"/>
</dbReference>
<dbReference type="InterPro" id="IPR005562">
    <property type="entry name" value="SpoVA"/>
</dbReference>
<dbReference type="EMBL" id="CP046996">
    <property type="protein sequence ID" value="QHA00413.1"/>
    <property type="molecule type" value="Genomic_DNA"/>
</dbReference>
<dbReference type="RefSeq" id="WP_025205509.1">
    <property type="nucleotide sequence ID" value="NZ_CP046996.1"/>
</dbReference>
<dbReference type="PANTHER" id="PTHR38450">
    <property type="entry name" value="STAGE V SPORULATION PROTEIN AC-RELATED"/>
    <property type="match status" value="1"/>
</dbReference>
<proteinExistence type="predicted"/>
<feature type="transmembrane region" description="Helical" evidence="1">
    <location>
        <begin position="133"/>
        <end position="155"/>
    </location>
</feature>
<evidence type="ECO:0000313" key="2">
    <source>
        <dbReference type="EMBL" id="QHA00413.1"/>
    </source>
</evidence>
<dbReference type="Pfam" id="PF03862">
    <property type="entry name" value="SpoVAC_SpoVAEB"/>
    <property type="match status" value="1"/>
</dbReference>
<feature type="transmembrane region" description="Helical" evidence="1">
    <location>
        <begin position="35"/>
        <end position="57"/>
    </location>
</feature>
<keyword evidence="1" id="KW-0472">Membrane</keyword>
<keyword evidence="1" id="KW-1133">Transmembrane helix</keyword>
<reference evidence="2 3" key="1">
    <citation type="submission" date="2019-12" db="EMBL/GenBank/DDBJ databases">
        <title>Sequence classification of anaerobic respiratory reductive dehalogenases: First we see many, then we see few.</title>
        <authorList>
            <person name="Molenda O."/>
            <person name="Puentes Jacome L.A."/>
            <person name="Cao X."/>
            <person name="Nesbo C.L."/>
            <person name="Tang S."/>
            <person name="Morson N."/>
            <person name="Patron J."/>
            <person name="Lomheim L."/>
            <person name="Wishart D.S."/>
            <person name="Edwards E.A."/>
        </authorList>
    </citation>
    <scope>NUCLEOTIDE SEQUENCE [LARGE SCALE GENOMIC DNA]</scope>
    <source>
        <strain evidence="2 3">12DCA</strain>
    </source>
</reference>
<gene>
    <name evidence="2" type="primary">spoVAC</name>
    <name evidence="2" type="ORF">GQ588_07095</name>
</gene>
<keyword evidence="1" id="KW-0812">Transmembrane</keyword>
<evidence type="ECO:0000313" key="3">
    <source>
        <dbReference type="Proteomes" id="UP000430508"/>
    </source>
</evidence>
<dbReference type="PANTHER" id="PTHR38450:SF1">
    <property type="entry name" value="STAGE V SPORULATION PROTEIN AC"/>
    <property type="match status" value="1"/>
</dbReference>
<evidence type="ECO:0000256" key="1">
    <source>
        <dbReference type="SAM" id="Phobius"/>
    </source>
</evidence>
<name>A0A857DHZ9_9FIRM</name>
<accession>A0A857DHZ9</accession>
<dbReference type="Proteomes" id="UP000430508">
    <property type="component" value="Chromosome"/>
</dbReference>
<dbReference type="AlphaFoldDB" id="A0A857DHZ9"/>
<dbReference type="InterPro" id="IPR014203">
    <property type="entry name" value="Spore_V_AC"/>
</dbReference>
<feature type="transmembrane region" description="Helical" evidence="1">
    <location>
        <begin position="69"/>
        <end position="88"/>
    </location>
</feature>
<organism evidence="2 3">
    <name type="scientific">Dehalobacter restrictus</name>
    <dbReference type="NCBI Taxonomy" id="55583"/>
    <lineage>
        <taxon>Bacteria</taxon>
        <taxon>Bacillati</taxon>
        <taxon>Bacillota</taxon>
        <taxon>Clostridia</taxon>
        <taxon>Eubacteriales</taxon>
        <taxon>Desulfitobacteriaceae</taxon>
        <taxon>Dehalobacter</taxon>
    </lineage>
</organism>